<reference evidence="1 2" key="1">
    <citation type="submission" date="2015-03" db="EMBL/GenBank/DDBJ databases">
        <authorList>
            <consortium name="Pathogen Informatics"/>
        </authorList>
    </citation>
    <scope>NUCLEOTIDE SEQUENCE [LARGE SCALE GENOMIC DNA]</scope>
    <source>
        <strain evidence="1 2">Bir 185</strain>
    </source>
</reference>
<proteinExistence type="predicted"/>
<evidence type="ECO:0000313" key="2">
    <source>
        <dbReference type="Proteomes" id="UP000050164"/>
    </source>
</evidence>
<evidence type="ECO:0000313" key="1">
    <source>
        <dbReference type="EMBL" id="CKR64111.1"/>
    </source>
</evidence>
<gene>
    <name evidence="1" type="ORF">ERS027659_01904</name>
</gene>
<dbReference type="EMBL" id="CNFT01000397">
    <property type="protein sequence ID" value="CKR64111.1"/>
    <property type="molecule type" value="Genomic_DNA"/>
</dbReference>
<sequence>MQRDIDLSQCGADVLLGVQVDATERFLDFACPVLGQVDIAVIGIGGKVLVGVLVANKLSDQPDDLQPRRLTMCGSGQHQGHQRLVDQHGVGFVDESHVWIGRYQVIDISHQLIAQYIEANLVDRGIGDITVICGPALVRGRVRGDPADRQAHRVQQRAHPLRIAAGQVIVNRHDVHVPAGQRITGGRDRPGKGFALTGGHLDHVSGEHAQRAKQLHIKWSQPGPPLGGFPGNREKLRDIGGLREVVEVEQACRLTQLLVGQIGSFLVVFCRSGYIRQGAAPVLFGAGAEQSPESAAQPAGLSAGGLGHKPTVRECRPAARVRVCTPTGRNSWTTVHVHGPAGRQARLDRRG</sequence>
<accession>A0A654ZW56</accession>
<name>A0A654ZW56_MYCTX</name>
<protein>
    <submittedName>
        <fullName evidence="1">Uncharacterized protein</fullName>
    </submittedName>
</protein>
<dbReference type="AlphaFoldDB" id="A0A654ZW56"/>
<dbReference type="Proteomes" id="UP000050164">
    <property type="component" value="Unassembled WGS sequence"/>
</dbReference>
<organism evidence="1 2">
    <name type="scientific">Mycobacterium tuberculosis</name>
    <dbReference type="NCBI Taxonomy" id="1773"/>
    <lineage>
        <taxon>Bacteria</taxon>
        <taxon>Bacillati</taxon>
        <taxon>Actinomycetota</taxon>
        <taxon>Actinomycetes</taxon>
        <taxon>Mycobacteriales</taxon>
        <taxon>Mycobacteriaceae</taxon>
        <taxon>Mycobacterium</taxon>
        <taxon>Mycobacterium tuberculosis complex</taxon>
    </lineage>
</organism>